<accession>A0A139IF23</accession>
<name>A0A139IF23_9PEZI</name>
<comment type="caution">
    <text evidence="1">The sequence shown here is derived from an EMBL/GenBank/DDBJ whole genome shotgun (WGS) entry which is preliminary data.</text>
</comment>
<protein>
    <submittedName>
        <fullName evidence="1">Uncharacterized protein</fullName>
    </submittedName>
</protein>
<reference evidence="1 2" key="1">
    <citation type="submission" date="2015-07" db="EMBL/GenBank/DDBJ databases">
        <title>Comparative genomics of the Sigatoka disease complex on banana suggests a link between parallel evolutionary changes in Pseudocercospora fijiensis and Pseudocercospora eumusae and increased virulence on the banana host.</title>
        <authorList>
            <person name="Chang T.-C."/>
            <person name="Salvucci A."/>
            <person name="Crous P.W."/>
            <person name="Stergiopoulos I."/>
        </authorList>
    </citation>
    <scope>NUCLEOTIDE SEQUENCE [LARGE SCALE GENOMIC DNA]</scope>
    <source>
        <strain evidence="1 2">CBS 116634</strain>
    </source>
</reference>
<keyword evidence="2" id="KW-1185">Reference proteome</keyword>
<evidence type="ECO:0000313" key="2">
    <source>
        <dbReference type="Proteomes" id="UP000073492"/>
    </source>
</evidence>
<gene>
    <name evidence="1" type="ORF">AC579_6046</name>
</gene>
<proteinExistence type="predicted"/>
<dbReference type="EMBL" id="LFZO01000121">
    <property type="protein sequence ID" value="KXT13358.1"/>
    <property type="molecule type" value="Genomic_DNA"/>
</dbReference>
<dbReference type="Proteomes" id="UP000073492">
    <property type="component" value="Unassembled WGS sequence"/>
</dbReference>
<evidence type="ECO:0000313" key="1">
    <source>
        <dbReference type="EMBL" id="KXT13358.1"/>
    </source>
</evidence>
<sequence>MPSGTKKYEHGPKGRQVIMPYNCPVGEYGNTVSQAVESPRLLRAEMPAQAPFVFAIDLERRMLHDKISTVKSRLPKHPCSQAKATQSSQATKVADETYGTWVLYRTPRAILGPAISVGDSGSDARSEAKQASAYHHTTPRITRQAGSFWETGCAWTSNVRSG</sequence>
<dbReference type="AlphaFoldDB" id="A0A139IF23"/>
<organism evidence="1 2">
    <name type="scientific">Pseudocercospora musae</name>
    <dbReference type="NCBI Taxonomy" id="113226"/>
    <lineage>
        <taxon>Eukaryota</taxon>
        <taxon>Fungi</taxon>
        <taxon>Dikarya</taxon>
        <taxon>Ascomycota</taxon>
        <taxon>Pezizomycotina</taxon>
        <taxon>Dothideomycetes</taxon>
        <taxon>Dothideomycetidae</taxon>
        <taxon>Mycosphaerellales</taxon>
        <taxon>Mycosphaerellaceae</taxon>
        <taxon>Pseudocercospora</taxon>
    </lineage>
</organism>